<organism evidence="2">
    <name type="scientific">Culex pipiens</name>
    <name type="common">House mosquito</name>
    <dbReference type="NCBI Taxonomy" id="7175"/>
    <lineage>
        <taxon>Eukaryota</taxon>
        <taxon>Metazoa</taxon>
        <taxon>Ecdysozoa</taxon>
        <taxon>Arthropoda</taxon>
        <taxon>Hexapoda</taxon>
        <taxon>Insecta</taxon>
        <taxon>Pterygota</taxon>
        <taxon>Neoptera</taxon>
        <taxon>Endopterygota</taxon>
        <taxon>Diptera</taxon>
        <taxon>Nematocera</taxon>
        <taxon>Culicoidea</taxon>
        <taxon>Culicidae</taxon>
        <taxon>Culicinae</taxon>
        <taxon>Culicini</taxon>
        <taxon>Culex</taxon>
        <taxon>Culex</taxon>
    </lineage>
</organism>
<evidence type="ECO:0000313" key="2">
    <source>
        <dbReference type="EMBL" id="CAG6564090.1"/>
    </source>
</evidence>
<keyword evidence="1" id="KW-0732">Signal</keyword>
<feature type="chain" id="PRO_5036261053" evidence="1">
    <location>
        <begin position="19"/>
        <end position="122"/>
    </location>
</feature>
<feature type="signal peptide" evidence="1">
    <location>
        <begin position="1"/>
        <end position="18"/>
    </location>
</feature>
<dbReference type="EMBL" id="HBUE01166019">
    <property type="protein sequence ID" value="CAG6512626.1"/>
    <property type="molecule type" value="Transcribed_RNA"/>
</dbReference>
<dbReference type="EMBL" id="HBUE01271324">
    <property type="protein sequence ID" value="CAG6564090.1"/>
    <property type="molecule type" value="Transcribed_RNA"/>
</dbReference>
<dbReference type="EMBL" id="HBUE01271322">
    <property type="protein sequence ID" value="CAG6564087.1"/>
    <property type="molecule type" value="Transcribed_RNA"/>
</dbReference>
<reference evidence="2" key="1">
    <citation type="submission" date="2021-05" db="EMBL/GenBank/DDBJ databases">
        <authorList>
            <person name="Alioto T."/>
            <person name="Alioto T."/>
            <person name="Gomez Garrido J."/>
        </authorList>
    </citation>
    <scope>NUCLEOTIDE SEQUENCE</scope>
</reference>
<accession>A0A8D8J0G2</accession>
<dbReference type="EMBL" id="HBUE01166021">
    <property type="protein sequence ID" value="CAG6512629.1"/>
    <property type="molecule type" value="Transcribed_RNA"/>
</dbReference>
<protein>
    <submittedName>
        <fullName evidence="2">(northern house mosquito) hypothetical protein</fullName>
    </submittedName>
</protein>
<proteinExistence type="predicted"/>
<name>A0A8D8J0G2_CULPI</name>
<sequence>MFWRVSLSLRCWRFFLKAFLTRSSRNAARSMLSELLRGGGGGTSSMVVTEATPNPGVGAPAVVVVEADGWAVGENAVAPLPLLLPRTQAPSEFTVRLLVQRGSGVRKLWGGREGGNKRQGVH</sequence>
<dbReference type="AlphaFoldDB" id="A0A8D8J0G2"/>
<evidence type="ECO:0000256" key="1">
    <source>
        <dbReference type="SAM" id="SignalP"/>
    </source>
</evidence>